<dbReference type="Pfam" id="PF10708">
    <property type="entry name" value="DUF2510"/>
    <property type="match status" value="1"/>
</dbReference>
<gene>
    <name evidence="4" type="ORF">UFOPK3752_01192</name>
    <name evidence="5" type="ORF">UFOPK4150_01589</name>
</gene>
<dbReference type="EMBL" id="CAFBND010000042">
    <property type="protein sequence ID" value="CAB4943211.1"/>
    <property type="molecule type" value="Genomic_DNA"/>
</dbReference>
<evidence type="ECO:0000259" key="3">
    <source>
        <dbReference type="Pfam" id="PF10708"/>
    </source>
</evidence>
<name>A0A6J7JKT9_9ZZZZ</name>
<evidence type="ECO:0000313" key="5">
    <source>
        <dbReference type="EMBL" id="CAB5036060.1"/>
    </source>
</evidence>
<keyword evidence="2" id="KW-1133">Transmembrane helix</keyword>
<sequence length="260" mass="26126">MSEQSSAVPSGSTKPRSSHGKGALITGAVLLGAGLLVGLVGVVGVAVSASNLLSGLSGPVTTPTTISRHLDAGTSYSLYQRIATEGEPDLTGSRLTPSDITITGPGGKTVPSYLPGSMMQRYDSGSSTYVDVASFDVPSSGVYAVVVRGSGATVVLGPSINSLIKLLPWIILIVVGGMTALAGFVTLIVGIVRRSASHKVTAIPGYTAPSHVGAGDGASVAAAMPVAAAPALPPSGWYPDPSTGSGVRYWDGSAWTEYRA</sequence>
<feature type="domain" description="DUF2510" evidence="3">
    <location>
        <begin position="236"/>
        <end position="257"/>
    </location>
</feature>
<feature type="transmembrane region" description="Helical" evidence="2">
    <location>
        <begin position="23"/>
        <end position="47"/>
    </location>
</feature>
<dbReference type="InterPro" id="IPR018929">
    <property type="entry name" value="DUF2510"/>
</dbReference>
<dbReference type="EMBL" id="CAFBPU010000034">
    <property type="protein sequence ID" value="CAB5036060.1"/>
    <property type="molecule type" value="Genomic_DNA"/>
</dbReference>
<feature type="region of interest" description="Disordered" evidence="1">
    <location>
        <begin position="1"/>
        <end position="20"/>
    </location>
</feature>
<feature type="transmembrane region" description="Helical" evidence="2">
    <location>
        <begin position="166"/>
        <end position="192"/>
    </location>
</feature>
<keyword evidence="2" id="KW-0472">Membrane</keyword>
<keyword evidence="2" id="KW-0812">Transmembrane</keyword>
<organism evidence="4">
    <name type="scientific">freshwater metagenome</name>
    <dbReference type="NCBI Taxonomy" id="449393"/>
    <lineage>
        <taxon>unclassified sequences</taxon>
        <taxon>metagenomes</taxon>
        <taxon>ecological metagenomes</taxon>
    </lineage>
</organism>
<evidence type="ECO:0000256" key="2">
    <source>
        <dbReference type="SAM" id="Phobius"/>
    </source>
</evidence>
<protein>
    <submittedName>
        <fullName evidence="4">Unannotated protein</fullName>
    </submittedName>
</protein>
<dbReference type="AlphaFoldDB" id="A0A6J7JKT9"/>
<evidence type="ECO:0000256" key="1">
    <source>
        <dbReference type="SAM" id="MobiDB-lite"/>
    </source>
</evidence>
<accession>A0A6J7JKT9</accession>
<proteinExistence type="predicted"/>
<feature type="compositionally biased region" description="Polar residues" evidence="1">
    <location>
        <begin position="1"/>
        <end position="15"/>
    </location>
</feature>
<evidence type="ECO:0000313" key="4">
    <source>
        <dbReference type="EMBL" id="CAB4943211.1"/>
    </source>
</evidence>
<reference evidence="4" key="1">
    <citation type="submission" date="2020-05" db="EMBL/GenBank/DDBJ databases">
        <authorList>
            <person name="Chiriac C."/>
            <person name="Salcher M."/>
            <person name="Ghai R."/>
            <person name="Kavagutti S V."/>
        </authorList>
    </citation>
    <scope>NUCLEOTIDE SEQUENCE</scope>
</reference>